<evidence type="ECO:0000259" key="1">
    <source>
        <dbReference type="PROSITE" id="PS51168"/>
    </source>
</evidence>
<dbReference type="InterPro" id="IPR036979">
    <property type="entry name" value="CM_dom_sf"/>
</dbReference>
<gene>
    <name evidence="3" type="ORF">S01H1_71763</name>
</gene>
<accession>X0WGV2</accession>
<dbReference type="Gene3D" id="1.20.59.10">
    <property type="entry name" value="Chorismate mutase"/>
    <property type="match status" value="1"/>
</dbReference>
<sequence>MRLAKNRRKIDEIDAKIVALLNKRAEETMKIRTIKKKLKQDVYSPHREKEIYENVLKKNKGPLSGKSFKAIYREIMSGSLSLEKALEVAYLGPPLTFTHLAALSNFGRSVDYVECSGIG</sequence>
<dbReference type="PROSITE" id="PS51168">
    <property type="entry name" value="CHORISMATE_MUT_2"/>
    <property type="match status" value="1"/>
</dbReference>
<dbReference type="EMBL" id="BARS01047812">
    <property type="protein sequence ID" value="GAG29910.1"/>
    <property type="molecule type" value="Genomic_DNA"/>
</dbReference>
<reference evidence="3" key="1">
    <citation type="journal article" date="2014" name="Front. Microbiol.">
        <title>High frequency of phylogenetically diverse reductive dehalogenase-homologous genes in deep subseafloor sedimentary metagenomes.</title>
        <authorList>
            <person name="Kawai M."/>
            <person name="Futagami T."/>
            <person name="Toyoda A."/>
            <person name="Takaki Y."/>
            <person name="Nishi S."/>
            <person name="Hori S."/>
            <person name="Arai W."/>
            <person name="Tsubouchi T."/>
            <person name="Morono Y."/>
            <person name="Uchiyama I."/>
            <person name="Ito T."/>
            <person name="Fujiyama A."/>
            <person name="Inagaki F."/>
            <person name="Takami H."/>
        </authorList>
    </citation>
    <scope>NUCLEOTIDE SEQUENCE</scope>
    <source>
        <strain evidence="3">Expedition CK06-06</strain>
    </source>
</reference>
<dbReference type="GO" id="GO:0009094">
    <property type="term" value="P:L-phenylalanine biosynthetic process"/>
    <property type="evidence" value="ECO:0007669"/>
    <property type="project" value="InterPro"/>
</dbReference>
<dbReference type="GO" id="GO:0046417">
    <property type="term" value="P:chorismate metabolic process"/>
    <property type="evidence" value="ECO:0007669"/>
    <property type="project" value="InterPro"/>
</dbReference>
<organism evidence="3">
    <name type="scientific">marine sediment metagenome</name>
    <dbReference type="NCBI Taxonomy" id="412755"/>
    <lineage>
        <taxon>unclassified sequences</taxon>
        <taxon>metagenomes</taxon>
        <taxon>ecological metagenomes</taxon>
    </lineage>
</organism>
<dbReference type="InterPro" id="IPR001086">
    <property type="entry name" value="Preph_deHydtase"/>
</dbReference>
<dbReference type="GO" id="GO:0004664">
    <property type="term" value="F:prephenate dehydratase activity"/>
    <property type="evidence" value="ECO:0007669"/>
    <property type="project" value="InterPro"/>
</dbReference>
<name>X0WGV2_9ZZZZ</name>
<comment type="caution">
    <text evidence="3">The sequence shown here is derived from an EMBL/GenBank/DDBJ whole genome shotgun (WGS) entry which is preliminary data.</text>
</comment>
<proteinExistence type="predicted"/>
<dbReference type="InterPro" id="IPR002701">
    <property type="entry name" value="CM_II_prokaryot"/>
</dbReference>
<protein>
    <recommendedName>
        <fullName evidence="4">Chorismate mutase domain-containing protein</fullName>
    </recommendedName>
</protein>
<dbReference type="InterPro" id="IPR036263">
    <property type="entry name" value="Chorismate_II_sf"/>
</dbReference>
<dbReference type="SMART" id="SM00830">
    <property type="entry name" value="CM_2"/>
    <property type="match status" value="1"/>
</dbReference>
<dbReference type="SUPFAM" id="SSF48600">
    <property type="entry name" value="Chorismate mutase II"/>
    <property type="match status" value="1"/>
</dbReference>
<dbReference type="AlphaFoldDB" id="X0WGV2"/>
<feature type="non-terminal residue" evidence="3">
    <location>
        <position position="119"/>
    </location>
</feature>
<feature type="domain" description="Prephenate dehydratase" evidence="2">
    <location>
        <begin position="87"/>
        <end position="119"/>
    </location>
</feature>
<dbReference type="Pfam" id="PF01817">
    <property type="entry name" value="CM_2"/>
    <property type="match status" value="1"/>
</dbReference>
<dbReference type="PROSITE" id="PS51171">
    <property type="entry name" value="PREPHENATE_DEHYDR_3"/>
    <property type="match status" value="1"/>
</dbReference>
<evidence type="ECO:0000313" key="3">
    <source>
        <dbReference type="EMBL" id="GAG29910.1"/>
    </source>
</evidence>
<dbReference type="GO" id="GO:0004106">
    <property type="term" value="F:chorismate mutase activity"/>
    <property type="evidence" value="ECO:0007669"/>
    <property type="project" value="InterPro"/>
</dbReference>
<dbReference type="Gene3D" id="3.40.190.10">
    <property type="entry name" value="Periplasmic binding protein-like II"/>
    <property type="match status" value="1"/>
</dbReference>
<evidence type="ECO:0008006" key="4">
    <source>
        <dbReference type="Google" id="ProtNLM"/>
    </source>
</evidence>
<evidence type="ECO:0000259" key="2">
    <source>
        <dbReference type="PROSITE" id="PS51171"/>
    </source>
</evidence>
<feature type="domain" description="Chorismate mutase" evidence="1">
    <location>
        <begin position="1"/>
        <end position="87"/>
    </location>
</feature>